<sequence length="783" mass="89276" precursor="true">MQSQFLKFIFFFFISTSVFSQNCNISITGFIIDENTNQPLEFVNVYNKETLKGTASNEQGYFELKNLCKGKYHFIFSHISGENHSVFLNVEKDTILYVEIHELNTVLESVVINEKANNSTQNTQTLNHQHISDNSNQNLSNMLEEIAGVSTLKNGNGIAKPVVHGLYGNRLTILNNGVVQSGQQWGNDHAPEIDPLVANKIRVIKGVSSLEYQGSNLGSVILVEPARIEREPHLHGNTSYFFETNGRGHGINLQLEQYNSAIAWKINGTIKKSGDKKTADYFLNNTGSQEANIAIQLEKQITENLFTDVYFSSFNTELGVLRGSHIGNLTDLESAFEQEEPFFTEPNFSYDIDAPKQTINHHLFKIHSKKYFNTKKDIENNTEQFLDFTFAAQIDIRKEFDVRRSGRSEIPSLNLKQNSYFSEIKYQKEFKNNLVFKVGLQSTITDNTNNPETGILPLIPDYLSYETGVFTVLTKKINRWFFETGLRYQNTIQNAATISQTLPREIIRYENNFNNLSSSLGINYELNQNIQISYNIGFATRNPGINELYSNGLHQGVSGIELGNTELSTEKSIKNTLSISGKLEEKLSFETLIYYQNIDDYIYLNPEDEIRLTIRGAFPVFAYKQTNAQIYGLDVSTRYQFSKSLDLKASYSFIKGDNLSDDLPLINMPSNTIYASLSYQIQKPISIGNKHRKLTNTQFEITNRYVFYQNNILEGQDFTLPPDAYNLVGLRVSTNIQVQKIHLRIFGKADNLLNVAYRDYLNRQRYFADDLGINIVLGVKLEF</sequence>
<evidence type="ECO:0000259" key="12">
    <source>
        <dbReference type="Pfam" id="PF00593"/>
    </source>
</evidence>
<dbReference type="InterPro" id="IPR008969">
    <property type="entry name" value="CarboxyPept-like_regulatory"/>
</dbReference>
<dbReference type="Proteomes" id="UP000006054">
    <property type="component" value="Chromosome"/>
</dbReference>
<evidence type="ECO:0000256" key="11">
    <source>
        <dbReference type="SAM" id="SignalP"/>
    </source>
</evidence>
<gene>
    <name evidence="14" type="ordered locus">Fleli_0869</name>
</gene>
<dbReference type="PANTHER" id="PTHR30069">
    <property type="entry name" value="TONB-DEPENDENT OUTER MEMBRANE RECEPTOR"/>
    <property type="match status" value="1"/>
</dbReference>
<dbReference type="eggNOG" id="COG4206">
    <property type="taxonomic scope" value="Bacteria"/>
</dbReference>
<organism evidence="14 15">
    <name type="scientific">Bernardetia litoralis (strain ATCC 23117 / DSM 6794 / NBRC 15988 / NCIMB 1366 / Fx l1 / Sio-4)</name>
    <name type="common">Flexibacter litoralis</name>
    <dbReference type="NCBI Taxonomy" id="880071"/>
    <lineage>
        <taxon>Bacteria</taxon>
        <taxon>Pseudomonadati</taxon>
        <taxon>Bacteroidota</taxon>
        <taxon>Cytophagia</taxon>
        <taxon>Cytophagales</taxon>
        <taxon>Bernardetiaceae</taxon>
        <taxon>Bernardetia</taxon>
    </lineage>
</organism>
<proteinExistence type="inferred from homology"/>
<keyword evidence="6 10" id="KW-0798">TonB box</keyword>
<comment type="subcellular location">
    <subcellularLocation>
        <location evidence="1">Cell outer membrane</location>
        <topology evidence="1">Multi-pass membrane protein</topology>
    </subcellularLocation>
</comment>
<dbReference type="InterPro" id="IPR036942">
    <property type="entry name" value="Beta-barrel_TonB_sf"/>
</dbReference>
<evidence type="ECO:0000313" key="15">
    <source>
        <dbReference type="Proteomes" id="UP000006054"/>
    </source>
</evidence>
<dbReference type="InterPro" id="IPR012910">
    <property type="entry name" value="Plug_dom"/>
</dbReference>
<dbReference type="GO" id="GO:0015344">
    <property type="term" value="F:siderophore uptake transmembrane transporter activity"/>
    <property type="evidence" value="ECO:0007669"/>
    <property type="project" value="TreeGrafter"/>
</dbReference>
<feature type="domain" description="TonB-dependent receptor-like beta-barrel" evidence="12">
    <location>
        <begin position="349"/>
        <end position="752"/>
    </location>
</feature>
<evidence type="ECO:0000256" key="6">
    <source>
        <dbReference type="ARBA" id="ARBA00023077"/>
    </source>
</evidence>
<dbReference type="GO" id="GO:0044718">
    <property type="term" value="P:siderophore transmembrane transport"/>
    <property type="evidence" value="ECO:0007669"/>
    <property type="project" value="TreeGrafter"/>
</dbReference>
<dbReference type="OrthoDB" id="9795928at2"/>
<keyword evidence="15" id="KW-1185">Reference proteome</keyword>
<comment type="similarity">
    <text evidence="10">Belongs to the TonB-dependent receptor family.</text>
</comment>
<dbReference type="GO" id="GO:0009279">
    <property type="term" value="C:cell outer membrane"/>
    <property type="evidence" value="ECO:0007669"/>
    <property type="project" value="UniProtKB-SubCell"/>
</dbReference>
<protein>
    <submittedName>
        <fullName evidence="14">Outer membrane receptor protein</fullName>
    </submittedName>
</protein>
<evidence type="ECO:0000256" key="3">
    <source>
        <dbReference type="ARBA" id="ARBA00022452"/>
    </source>
</evidence>
<keyword evidence="2" id="KW-0813">Transport</keyword>
<feature type="chain" id="PRO_5003686111" evidence="11">
    <location>
        <begin position="21"/>
        <end position="783"/>
    </location>
</feature>
<keyword evidence="9" id="KW-0998">Cell outer membrane</keyword>
<dbReference type="SUPFAM" id="SSF56935">
    <property type="entry name" value="Porins"/>
    <property type="match status" value="1"/>
</dbReference>
<evidence type="ECO:0000256" key="10">
    <source>
        <dbReference type="RuleBase" id="RU003357"/>
    </source>
</evidence>
<evidence type="ECO:0000256" key="9">
    <source>
        <dbReference type="ARBA" id="ARBA00023237"/>
    </source>
</evidence>
<dbReference type="PANTHER" id="PTHR30069:SF29">
    <property type="entry name" value="HEMOGLOBIN AND HEMOGLOBIN-HAPTOGLOBIN-BINDING PROTEIN 1-RELATED"/>
    <property type="match status" value="1"/>
</dbReference>
<name>I4AH91_BERLS</name>
<dbReference type="Gene3D" id="2.60.40.1120">
    <property type="entry name" value="Carboxypeptidase-like, regulatory domain"/>
    <property type="match status" value="1"/>
</dbReference>
<dbReference type="InterPro" id="IPR039426">
    <property type="entry name" value="TonB-dep_rcpt-like"/>
</dbReference>
<feature type="domain" description="TonB-dependent receptor plug" evidence="13">
    <location>
        <begin position="117"/>
        <end position="220"/>
    </location>
</feature>
<keyword evidence="7 10" id="KW-0472">Membrane</keyword>
<dbReference type="Pfam" id="PF13715">
    <property type="entry name" value="CarbopepD_reg_2"/>
    <property type="match status" value="1"/>
</dbReference>
<dbReference type="Gene3D" id="2.170.130.10">
    <property type="entry name" value="TonB-dependent receptor, plug domain"/>
    <property type="match status" value="1"/>
</dbReference>
<evidence type="ECO:0000256" key="7">
    <source>
        <dbReference type="ARBA" id="ARBA00023136"/>
    </source>
</evidence>
<dbReference type="HOGENOM" id="CLU_008287_10_0_10"/>
<evidence type="ECO:0000256" key="8">
    <source>
        <dbReference type="ARBA" id="ARBA00023170"/>
    </source>
</evidence>
<evidence type="ECO:0000256" key="5">
    <source>
        <dbReference type="ARBA" id="ARBA00022729"/>
    </source>
</evidence>
<dbReference type="RefSeq" id="WP_014796784.1">
    <property type="nucleotide sequence ID" value="NC_018018.1"/>
</dbReference>
<dbReference type="EMBL" id="CP003345">
    <property type="protein sequence ID" value="AFM03326.1"/>
    <property type="molecule type" value="Genomic_DNA"/>
</dbReference>
<dbReference type="SUPFAM" id="SSF49464">
    <property type="entry name" value="Carboxypeptidase regulatory domain-like"/>
    <property type="match status" value="1"/>
</dbReference>
<keyword evidence="3" id="KW-1134">Transmembrane beta strand</keyword>
<dbReference type="KEGG" id="fli:Fleli_0869"/>
<accession>I4AH91</accession>
<keyword evidence="8 14" id="KW-0675">Receptor</keyword>
<evidence type="ECO:0000259" key="13">
    <source>
        <dbReference type="Pfam" id="PF07715"/>
    </source>
</evidence>
<evidence type="ECO:0000256" key="1">
    <source>
        <dbReference type="ARBA" id="ARBA00004571"/>
    </source>
</evidence>
<evidence type="ECO:0000256" key="4">
    <source>
        <dbReference type="ARBA" id="ARBA00022692"/>
    </source>
</evidence>
<dbReference type="Pfam" id="PF00593">
    <property type="entry name" value="TonB_dep_Rec_b-barrel"/>
    <property type="match status" value="1"/>
</dbReference>
<dbReference type="Pfam" id="PF07715">
    <property type="entry name" value="Plug"/>
    <property type="match status" value="1"/>
</dbReference>
<evidence type="ECO:0000256" key="2">
    <source>
        <dbReference type="ARBA" id="ARBA00022448"/>
    </source>
</evidence>
<dbReference type="STRING" id="880071.Fleli_0869"/>
<keyword evidence="5 11" id="KW-0732">Signal</keyword>
<reference evidence="15" key="1">
    <citation type="submission" date="2012-06" db="EMBL/GenBank/DDBJ databases">
        <title>The complete genome of Flexibacter litoralis DSM 6794.</title>
        <authorList>
            <person name="Lucas S."/>
            <person name="Copeland A."/>
            <person name="Lapidus A."/>
            <person name="Glavina del Rio T."/>
            <person name="Dalin E."/>
            <person name="Tice H."/>
            <person name="Bruce D."/>
            <person name="Goodwin L."/>
            <person name="Pitluck S."/>
            <person name="Peters L."/>
            <person name="Ovchinnikova G."/>
            <person name="Lu M."/>
            <person name="Kyrpides N."/>
            <person name="Mavromatis K."/>
            <person name="Ivanova N."/>
            <person name="Brettin T."/>
            <person name="Detter J.C."/>
            <person name="Han C."/>
            <person name="Larimer F."/>
            <person name="Land M."/>
            <person name="Hauser L."/>
            <person name="Markowitz V."/>
            <person name="Cheng J.-F."/>
            <person name="Hugenholtz P."/>
            <person name="Woyke T."/>
            <person name="Wu D."/>
            <person name="Spring S."/>
            <person name="Lang E."/>
            <person name="Kopitz M."/>
            <person name="Brambilla E."/>
            <person name="Klenk H.-P."/>
            <person name="Eisen J.A."/>
        </authorList>
    </citation>
    <scope>NUCLEOTIDE SEQUENCE [LARGE SCALE GENOMIC DNA]</scope>
    <source>
        <strain evidence="15">ATCC 23117 / DSM 6794 / NBRC 15988 / NCIMB 1366 / Sio-4</strain>
    </source>
</reference>
<dbReference type="InterPro" id="IPR037066">
    <property type="entry name" value="Plug_dom_sf"/>
</dbReference>
<keyword evidence="4" id="KW-0812">Transmembrane</keyword>
<dbReference type="PATRIC" id="fig|880071.3.peg.845"/>
<feature type="signal peptide" evidence="11">
    <location>
        <begin position="1"/>
        <end position="20"/>
    </location>
</feature>
<dbReference type="InterPro" id="IPR000531">
    <property type="entry name" value="Beta-barrel_TonB"/>
</dbReference>
<dbReference type="AlphaFoldDB" id="I4AH91"/>
<evidence type="ECO:0000313" key="14">
    <source>
        <dbReference type="EMBL" id="AFM03326.1"/>
    </source>
</evidence>
<dbReference type="Gene3D" id="2.40.170.20">
    <property type="entry name" value="TonB-dependent receptor, beta-barrel domain"/>
    <property type="match status" value="1"/>
</dbReference>